<evidence type="ECO:0000313" key="2">
    <source>
        <dbReference type="EMBL" id="KAF2648633.1"/>
    </source>
</evidence>
<dbReference type="EMBL" id="MU004529">
    <property type="protein sequence ID" value="KAF2648633.1"/>
    <property type="molecule type" value="Genomic_DNA"/>
</dbReference>
<dbReference type="Proteomes" id="UP000799324">
    <property type="component" value="Unassembled WGS sequence"/>
</dbReference>
<organism evidence="2 3">
    <name type="scientific">Lophiostoma macrostomum CBS 122681</name>
    <dbReference type="NCBI Taxonomy" id="1314788"/>
    <lineage>
        <taxon>Eukaryota</taxon>
        <taxon>Fungi</taxon>
        <taxon>Dikarya</taxon>
        <taxon>Ascomycota</taxon>
        <taxon>Pezizomycotina</taxon>
        <taxon>Dothideomycetes</taxon>
        <taxon>Pleosporomycetidae</taxon>
        <taxon>Pleosporales</taxon>
        <taxon>Lophiostomataceae</taxon>
        <taxon>Lophiostoma</taxon>
    </lineage>
</organism>
<keyword evidence="1" id="KW-0472">Membrane</keyword>
<evidence type="ECO:0000256" key="1">
    <source>
        <dbReference type="SAM" id="Phobius"/>
    </source>
</evidence>
<evidence type="ECO:0000313" key="3">
    <source>
        <dbReference type="Proteomes" id="UP000799324"/>
    </source>
</evidence>
<keyword evidence="1" id="KW-0812">Transmembrane</keyword>
<sequence length="237" mass="26986">MVIAVSKHLHDTSGPAKRLTRDIRMCDHDYMYVSTNLSPSRAVLQLDFRVFNDYKIVYKHSLIFAYLFDGVYMAFLPIGLEGMYIHFRRSQEDMLERALKKLKDKSPPSGTSLDQFISALTPKDIYTTHRAQLAIQWLIHTEATQVAQANFKEASTGFENAFTGFGMHDQEESELEKVDWDSAVVKALLKDVDPAPNAHSQGGKVNEEEFWMPATRAIDFVQGKMESIMDLFKGLKV</sequence>
<keyword evidence="3" id="KW-1185">Reference proteome</keyword>
<reference evidence="2" key="1">
    <citation type="journal article" date="2020" name="Stud. Mycol.">
        <title>101 Dothideomycetes genomes: a test case for predicting lifestyles and emergence of pathogens.</title>
        <authorList>
            <person name="Haridas S."/>
            <person name="Albert R."/>
            <person name="Binder M."/>
            <person name="Bloem J."/>
            <person name="Labutti K."/>
            <person name="Salamov A."/>
            <person name="Andreopoulos B."/>
            <person name="Baker S."/>
            <person name="Barry K."/>
            <person name="Bills G."/>
            <person name="Bluhm B."/>
            <person name="Cannon C."/>
            <person name="Castanera R."/>
            <person name="Culley D."/>
            <person name="Daum C."/>
            <person name="Ezra D."/>
            <person name="Gonzalez J."/>
            <person name="Henrissat B."/>
            <person name="Kuo A."/>
            <person name="Liang C."/>
            <person name="Lipzen A."/>
            <person name="Lutzoni F."/>
            <person name="Magnuson J."/>
            <person name="Mondo S."/>
            <person name="Nolan M."/>
            <person name="Ohm R."/>
            <person name="Pangilinan J."/>
            <person name="Park H.-J."/>
            <person name="Ramirez L."/>
            <person name="Alfaro M."/>
            <person name="Sun H."/>
            <person name="Tritt A."/>
            <person name="Yoshinaga Y."/>
            <person name="Zwiers L.-H."/>
            <person name="Turgeon B."/>
            <person name="Goodwin S."/>
            <person name="Spatafora J."/>
            <person name="Crous P."/>
            <person name="Grigoriev I."/>
        </authorList>
    </citation>
    <scope>NUCLEOTIDE SEQUENCE</scope>
    <source>
        <strain evidence="2">CBS 122681</strain>
    </source>
</reference>
<dbReference type="AlphaFoldDB" id="A0A6A6SPV2"/>
<keyword evidence="1" id="KW-1133">Transmembrane helix</keyword>
<feature type="transmembrane region" description="Helical" evidence="1">
    <location>
        <begin position="63"/>
        <end position="87"/>
    </location>
</feature>
<name>A0A6A6SPV2_9PLEO</name>
<gene>
    <name evidence="2" type="ORF">K491DRAFT_684541</name>
</gene>
<accession>A0A6A6SPV2</accession>
<proteinExistence type="predicted"/>
<protein>
    <submittedName>
        <fullName evidence="2">Uncharacterized protein</fullName>
    </submittedName>
</protein>